<gene>
    <name evidence="2" type="ORF">ACFYQT_40235</name>
</gene>
<sequence>MTLNFQTVDEPIGDNPGHDDSGCQCPTGDTKYLLTIEEGQAVLVHAACGKQPSYTWGDYQDLLTMDGPIPVTVEWMSDSGSLWEEPDPWVKVTATSVPEDVRTDALALSRKHAAERNAR</sequence>
<reference evidence="2 3" key="1">
    <citation type="submission" date="2024-10" db="EMBL/GenBank/DDBJ databases">
        <title>The Natural Products Discovery Center: Release of the First 8490 Sequenced Strains for Exploring Actinobacteria Biosynthetic Diversity.</title>
        <authorList>
            <person name="Kalkreuter E."/>
            <person name="Kautsar S.A."/>
            <person name="Yang D."/>
            <person name="Bader C.D."/>
            <person name="Teijaro C.N."/>
            <person name="Fluegel L."/>
            <person name="Davis C.M."/>
            <person name="Simpson J.R."/>
            <person name="Lauterbach L."/>
            <person name="Steele A.D."/>
            <person name="Gui C."/>
            <person name="Meng S."/>
            <person name="Li G."/>
            <person name="Viehrig K."/>
            <person name="Ye F."/>
            <person name="Su P."/>
            <person name="Kiefer A.F."/>
            <person name="Nichols A."/>
            <person name="Cepeda A.J."/>
            <person name="Yan W."/>
            <person name="Fan B."/>
            <person name="Jiang Y."/>
            <person name="Adhikari A."/>
            <person name="Zheng C.-J."/>
            <person name="Schuster L."/>
            <person name="Cowan T.M."/>
            <person name="Smanski M.J."/>
            <person name="Chevrette M.G."/>
            <person name="De Carvalho L.P.S."/>
            <person name="Shen B."/>
        </authorList>
    </citation>
    <scope>NUCLEOTIDE SEQUENCE [LARGE SCALE GENOMIC DNA]</scope>
    <source>
        <strain evidence="2 3">NPDC005497</strain>
    </source>
</reference>
<keyword evidence="3" id="KW-1185">Reference proteome</keyword>
<evidence type="ECO:0000256" key="1">
    <source>
        <dbReference type="SAM" id="MobiDB-lite"/>
    </source>
</evidence>
<dbReference type="EMBL" id="JBIAJP010000021">
    <property type="protein sequence ID" value="MFF0009627.1"/>
    <property type="molecule type" value="Genomic_DNA"/>
</dbReference>
<evidence type="ECO:0000313" key="3">
    <source>
        <dbReference type="Proteomes" id="UP001601422"/>
    </source>
</evidence>
<name>A0ABW6NB30_9ACTN</name>
<evidence type="ECO:0000313" key="2">
    <source>
        <dbReference type="EMBL" id="MFF0009627.1"/>
    </source>
</evidence>
<dbReference type="Proteomes" id="UP001601422">
    <property type="component" value="Unassembled WGS sequence"/>
</dbReference>
<comment type="caution">
    <text evidence="2">The sequence shown here is derived from an EMBL/GenBank/DDBJ whole genome shotgun (WGS) entry which is preliminary data.</text>
</comment>
<feature type="region of interest" description="Disordered" evidence="1">
    <location>
        <begin position="1"/>
        <end position="23"/>
    </location>
</feature>
<organism evidence="2 3">
    <name type="scientific">Streptomyces tibetensis</name>
    <dbReference type="NCBI Taxonomy" id="2382123"/>
    <lineage>
        <taxon>Bacteria</taxon>
        <taxon>Bacillati</taxon>
        <taxon>Actinomycetota</taxon>
        <taxon>Actinomycetes</taxon>
        <taxon>Kitasatosporales</taxon>
        <taxon>Streptomycetaceae</taxon>
        <taxon>Streptomyces</taxon>
    </lineage>
</organism>
<proteinExistence type="predicted"/>
<dbReference type="RefSeq" id="WP_389835611.1">
    <property type="nucleotide sequence ID" value="NZ_JBIAJP010000021.1"/>
</dbReference>
<accession>A0ABW6NB30</accession>
<protein>
    <submittedName>
        <fullName evidence="2">Uncharacterized protein</fullName>
    </submittedName>
</protein>